<feature type="transmembrane region" description="Helical" evidence="6">
    <location>
        <begin position="90"/>
        <end position="112"/>
    </location>
</feature>
<evidence type="ECO:0000256" key="1">
    <source>
        <dbReference type="ARBA" id="ARBA00004141"/>
    </source>
</evidence>
<dbReference type="Pfam" id="PF09685">
    <property type="entry name" value="MamF_MmsF"/>
    <property type="match status" value="1"/>
</dbReference>
<comment type="subcellular location">
    <subcellularLocation>
        <location evidence="1">Membrane</location>
        <topology evidence="1">Multi-pass membrane protein</topology>
    </subcellularLocation>
</comment>
<dbReference type="Proteomes" id="UP001597461">
    <property type="component" value="Unassembled WGS sequence"/>
</dbReference>
<accession>A0ABW5MPD1</accession>
<keyword evidence="2 6" id="KW-0812">Transmembrane</keyword>
<evidence type="ECO:0000256" key="4">
    <source>
        <dbReference type="ARBA" id="ARBA00023125"/>
    </source>
</evidence>
<dbReference type="Pfam" id="PF01381">
    <property type="entry name" value="HTH_3"/>
    <property type="match status" value="1"/>
</dbReference>
<evidence type="ECO:0000256" key="6">
    <source>
        <dbReference type="SAM" id="Phobius"/>
    </source>
</evidence>
<protein>
    <submittedName>
        <fullName evidence="8">DUF4870 domain-containing protein</fullName>
    </submittedName>
</protein>
<keyword evidence="5 6" id="KW-0472">Membrane</keyword>
<keyword evidence="9" id="KW-1185">Reference proteome</keyword>
<dbReference type="SUPFAM" id="SSF47413">
    <property type="entry name" value="lambda repressor-like DNA-binding domains"/>
    <property type="match status" value="1"/>
</dbReference>
<evidence type="ECO:0000259" key="7">
    <source>
        <dbReference type="PROSITE" id="PS50943"/>
    </source>
</evidence>
<dbReference type="InterPro" id="IPR001387">
    <property type="entry name" value="Cro/C1-type_HTH"/>
</dbReference>
<keyword evidence="3 6" id="KW-1133">Transmembrane helix</keyword>
<dbReference type="RefSeq" id="WP_379082954.1">
    <property type="nucleotide sequence ID" value="NZ_JBHULL010000044.1"/>
</dbReference>
<name>A0ABW5MPD1_9SPHI</name>
<proteinExistence type="predicted"/>
<organism evidence="8 9">
    <name type="scientific">Pedobacter vanadiisoli</name>
    <dbReference type="NCBI Taxonomy" id="1761975"/>
    <lineage>
        <taxon>Bacteria</taxon>
        <taxon>Pseudomonadati</taxon>
        <taxon>Bacteroidota</taxon>
        <taxon>Sphingobacteriia</taxon>
        <taxon>Sphingobacteriales</taxon>
        <taxon>Sphingobacteriaceae</taxon>
        <taxon>Pedobacter</taxon>
    </lineage>
</organism>
<dbReference type="CDD" id="cd00093">
    <property type="entry name" value="HTH_XRE"/>
    <property type="match status" value="1"/>
</dbReference>
<dbReference type="InterPro" id="IPR010982">
    <property type="entry name" value="Lambda_DNA-bd_dom_sf"/>
</dbReference>
<dbReference type="PANTHER" id="PTHR46797">
    <property type="entry name" value="HTH-TYPE TRANSCRIPTIONAL REGULATOR"/>
    <property type="match status" value="1"/>
</dbReference>
<dbReference type="InterPro" id="IPR019109">
    <property type="entry name" value="MamF_MmsF"/>
</dbReference>
<feature type="transmembrane region" description="Helical" evidence="6">
    <location>
        <begin position="124"/>
        <end position="149"/>
    </location>
</feature>
<dbReference type="EMBL" id="JBHULL010000044">
    <property type="protein sequence ID" value="MFD2585147.1"/>
    <property type="molecule type" value="Genomic_DNA"/>
</dbReference>
<evidence type="ECO:0000256" key="3">
    <source>
        <dbReference type="ARBA" id="ARBA00022989"/>
    </source>
</evidence>
<gene>
    <name evidence="8" type="ORF">ACFSR6_21805</name>
</gene>
<feature type="transmembrane region" description="Helical" evidence="6">
    <location>
        <begin position="155"/>
        <end position="172"/>
    </location>
</feature>
<reference evidence="9" key="1">
    <citation type="journal article" date="2019" name="Int. J. Syst. Evol. Microbiol.">
        <title>The Global Catalogue of Microorganisms (GCM) 10K type strain sequencing project: providing services to taxonomists for standard genome sequencing and annotation.</title>
        <authorList>
            <consortium name="The Broad Institute Genomics Platform"/>
            <consortium name="The Broad Institute Genome Sequencing Center for Infectious Disease"/>
            <person name="Wu L."/>
            <person name="Ma J."/>
        </authorList>
    </citation>
    <scope>NUCLEOTIDE SEQUENCE [LARGE SCALE GENOMIC DNA]</scope>
    <source>
        <strain evidence="9">KCTC 42866</strain>
    </source>
</reference>
<dbReference type="Gene3D" id="1.10.260.40">
    <property type="entry name" value="lambda repressor-like DNA-binding domains"/>
    <property type="match status" value="1"/>
</dbReference>
<feature type="domain" description="HTH cro/C1-type" evidence="7">
    <location>
        <begin position="9"/>
        <end position="63"/>
    </location>
</feature>
<dbReference type="PROSITE" id="PS50943">
    <property type="entry name" value="HTH_CROC1"/>
    <property type="match status" value="1"/>
</dbReference>
<dbReference type="PANTHER" id="PTHR46797:SF1">
    <property type="entry name" value="METHYLPHOSPHONATE SYNTHASE"/>
    <property type="match status" value="1"/>
</dbReference>
<keyword evidence="4" id="KW-0238">DNA-binding</keyword>
<evidence type="ECO:0000313" key="9">
    <source>
        <dbReference type="Proteomes" id="UP001597461"/>
    </source>
</evidence>
<evidence type="ECO:0000256" key="5">
    <source>
        <dbReference type="ARBA" id="ARBA00023136"/>
    </source>
</evidence>
<evidence type="ECO:0000313" key="8">
    <source>
        <dbReference type="EMBL" id="MFD2585147.1"/>
    </source>
</evidence>
<dbReference type="InterPro" id="IPR050807">
    <property type="entry name" value="TransReg_Diox_bact_type"/>
</dbReference>
<dbReference type="SMART" id="SM00530">
    <property type="entry name" value="HTH_XRE"/>
    <property type="match status" value="1"/>
</dbReference>
<comment type="caution">
    <text evidence="8">The sequence shown here is derived from an EMBL/GenBank/DDBJ whole genome shotgun (WGS) entry which is preliminary data.</text>
</comment>
<sequence>MKPVISSHLAKYRKLKGMTQDELAELSGLTSRTIQRIESGQVMPQTHTLKLLAQCLNIEPEKIVSIPDTDMVTTDKPQQAPNGILAAMHILPLIGIFIPLANVLTSAAFWLLKKDQEEIFDRQGRIILNFQITISIVAGLAIIIMVLYFPIGFPLLMSCYLMAILLAAYNMVRVLKRKNIYYPLSVRFLKIK</sequence>
<evidence type="ECO:0000256" key="2">
    <source>
        <dbReference type="ARBA" id="ARBA00022692"/>
    </source>
</evidence>